<name>A0ABQ1KAT0_9RHOB</name>
<dbReference type="RefSeq" id="WP_188480224.1">
    <property type="nucleotide sequence ID" value="NZ_BMFC01000001.1"/>
</dbReference>
<comment type="caution">
    <text evidence="1">The sequence shown here is derived from an EMBL/GenBank/DDBJ whole genome shotgun (WGS) entry which is preliminary data.</text>
</comment>
<dbReference type="Proteomes" id="UP000645462">
    <property type="component" value="Unassembled WGS sequence"/>
</dbReference>
<organism evidence="1 2">
    <name type="scientific">Marivita lacus</name>
    <dbReference type="NCBI Taxonomy" id="1323742"/>
    <lineage>
        <taxon>Bacteria</taxon>
        <taxon>Pseudomonadati</taxon>
        <taxon>Pseudomonadota</taxon>
        <taxon>Alphaproteobacteria</taxon>
        <taxon>Rhodobacterales</taxon>
        <taxon>Roseobacteraceae</taxon>
        <taxon>Marivita</taxon>
    </lineage>
</organism>
<protein>
    <recommendedName>
        <fullName evidence="3">Translocase</fullName>
    </recommendedName>
</protein>
<reference evidence="2" key="1">
    <citation type="journal article" date="2019" name="Int. J. Syst. Evol. Microbiol.">
        <title>The Global Catalogue of Microorganisms (GCM) 10K type strain sequencing project: providing services to taxonomists for standard genome sequencing and annotation.</title>
        <authorList>
            <consortium name="The Broad Institute Genomics Platform"/>
            <consortium name="The Broad Institute Genome Sequencing Center for Infectious Disease"/>
            <person name="Wu L."/>
            <person name="Ma J."/>
        </authorList>
    </citation>
    <scope>NUCLEOTIDE SEQUENCE [LARGE SCALE GENOMIC DNA]</scope>
    <source>
        <strain evidence="2">CGMCC 1.12478</strain>
    </source>
</reference>
<accession>A0ABQ1KAT0</accession>
<proteinExistence type="predicted"/>
<evidence type="ECO:0008006" key="3">
    <source>
        <dbReference type="Google" id="ProtNLM"/>
    </source>
</evidence>
<keyword evidence="2" id="KW-1185">Reference proteome</keyword>
<sequence>MDRKFTIRIAAVTLCAALGIGAVMQGLPPSAPPVVAQEPLVVSNLQQVSSAPRDLIPVDMPVVAALPDHIVSAAVTNVVEPLDVAIPEDPEDTGFACDVIMTATPIAGAMMSVDLTAPCHGSERVTLHHNGLMFTSLVQPDGSLSVDIPALTEHALVIASFLDGAGAVAMTDVTSVPFYDRVVLQWRGDAGLQLHAREFDAEYFTDGHIWHGAVGDPARAATGQGGFLTTLGTSDAPDALLAEVYTFPSGMTDTAGTVALTVETEIIASNCDSSVEAQTLEVRNGGTLTSKELTIDVPGCDAIGDFLLLKNLVEDLTIAAN</sequence>
<evidence type="ECO:0000313" key="1">
    <source>
        <dbReference type="EMBL" id="GGB90159.1"/>
    </source>
</evidence>
<dbReference type="EMBL" id="BMFC01000001">
    <property type="protein sequence ID" value="GGB90159.1"/>
    <property type="molecule type" value="Genomic_DNA"/>
</dbReference>
<gene>
    <name evidence="1" type="ORF">GCM10011363_03450</name>
</gene>
<evidence type="ECO:0000313" key="2">
    <source>
        <dbReference type="Proteomes" id="UP000645462"/>
    </source>
</evidence>